<reference evidence="4" key="1">
    <citation type="submission" date="2010-08" db="EMBL/GenBank/DDBJ databases">
        <authorList>
            <consortium name="Caenorhabditis japonica Sequencing Consortium"/>
            <person name="Wilson R.K."/>
        </authorList>
    </citation>
    <scope>NUCLEOTIDE SEQUENCE [LARGE SCALE GENOMIC DNA]</scope>
    <source>
        <strain evidence="4">DF5081</strain>
    </source>
</reference>
<dbReference type="AlphaFoldDB" id="A0A8R1HT66"/>
<keyword evidence="2" id="KW-1133">Transmembrane helix</keyword>
<keyword evidence="2" id="KW-0472">Membrane</keyword>
<feature type="region of interest" description="Disordered" evidence="1">
    <location>
        <begin position="88"/>
        <end position="107"/>
    </location>
</feature>
<organism evidence="3 4">
    <name type="scientific">Caenorhabditis japonica</name>
    <dbReference type="NCBI Taxonomy" id="281687"/>
    <lineage>
        <taxon>Eukaryota</taxon>
        <taxon>Metazoa</taxon>
        <taxon>Ecdysozoa</taxon>
        <taxon>Nematoda</taxon>
        <taxon>Chromadorea</taxon>
        <taxon>Rhabditida</taxon>
        <taxon>Rhabditina</taxon>
        <taxon>Rhabditomorpha</taxon>
        <taxon>Rhabditoidea</taxon>
        <taxon>Rhabditidae</taxon>
        <taxon>Peloderinae</taxon>
        <taxon>Caenorhabditis</taxon>
    </lineage>
</organism>
<feature type="transmembrane region" description="Helical" evidence="2">
    <location>
        <begin position="148"/>
        <end position="173"/>
    </location>
</feature>
<keyword evidence="2" id="KW-0812">Transmembrane</keyword>
<sequence length="248" mass="28592">FLHVANSTQFVKESEKLPQSNIFALLSELFSEIPEFSQEAGPLLDGLKQHLTLLLPSADMGWQKLTFNPRLFHKVYFSLCLVFNVTDNEDDSSSTSSDTSDGPERKDRPQIMFASFIAAILVAIWNEHELSIGSKLKDYKRIHRAEDLLTTIVLSPYFRSLSFFFLVGFWLIVKYRREGGYITHNRHRPYPVRRAEEDAEEVELRRIATARMYNEIPFRIVRAVLFRASSMLKRMPNGAKVDCGPDNK</sequence>
<keyword evidence="4" id="KW-1185">Reference proteome</keyword>
<evidence type="ECO:0000313" key="4">
    <source>
        <dbReference type="Proteomes" id="UP000005237"/>
    </source>
</evidence>
<dbReference type="EnsemblMetazoa" id="CJA11070.1">
    <property type="protein sequence ID" value="CJA11070.1"/>
    <property type="gene ID" value="WBGene00130274"/>
</dbReference>
<protein>
    <submittedName>
        <fullName evidence="3">Uncharacterized protein</fullName>
    </submittedName>
</protein>
<accession>A0A8R1HT66</accession>
<proteinExistence type="predicted"/>
<evidence type="ECO:0000256" key="1">
    <source>
        <dbReference type="SAM" id="MobiDB-lite"/>
    </source>
</evidence>
<reference evidence="3" key="2">
    <citation type="submission" date="2022-06" db="UniProtKB">
        <authorList>
            <consortium name="EnsemblMetazoa"/>
        </authorList>
    </citation>
    <scope>IDENTIFICATION</scope>
    <source>
        <strain evidence="3">DF5081</strain>
    </source>
</reference>
<name>A0A8R1HT66_CAEJA</name>
<evidence type="ECO:0000313" key="3">
    <source>
        <dbReference type="EnsemblMetazoa" id="CJA11070.1"/>
    </source>
</evidence>
<dbReference type="Proteomes" id="UP000005237">
    <property type="component" value="Unassembled WGS sequence"/>
</dbReference>
<evidence type="ECO:0000256" key="2">
    <source>
        <dbReference type="SAM" id="Phobius"/>
    </source>
</evidence>